<dbReference type="AlphaFoldDB" id="A0A3B3ZN33"/>
<dbReference type="PANTHER" id="PTHR14700:SF0">
    <property type="entry name" value="PENTATRICOPEPTIDE REPEAT-CONTAINING PROTEIN 2, MITOCHONDRIAL"/>
    <property type="match status" value="1"/>
</dbReference>
<dbReference type="Ensembl" id="ENSPMGT00000006147.1">
    <property type="protein sequence ID" value="ENSPMGP00000005786.1"/>
    <property type="gene ID" value="ENSPMGG00000004861.1"/>
</dbReference>
<reference evidence="2" key="1">
    <citation type="submission" date="2025-08" db="UniProtKB">
        <authorList>
            <consortium name="Ensembl"/>
        </authorList>
    </citation>
    <scope>IDENTIFICATION</scope>
</reference>
<dbReference type="PANTHER" id="PTHR14700">
    <property type="entry name" value="PENTATRICOPEPTIDE REPEAT-CONTAINING PROTEIN 2, MITOCHONDRIAL"/>
    <property type="match status" value="1"/>
</dbReference>
<proteinExistence type="predicted"/>
<organism evidence="2 3">
    <name type="scientific">Periophthalmus magnuspinnatus</name>
    <dbReference type="NCBI Taxonomy" id="409849"/>
    <lineage>
        <taxon>Eukaryota</taxon>
        <taxon>Metazoa</taxon>
        <taxon>Chordata</taxon>
        <taxon>Craniata</taxon>
        <taxon>Vertebrata</taxon>
        <taxon>Euteleostomi</taxon>
        <taxon>Actinopterygii</taxon>
        <taxon>Neopterygii</taxon>
        <taxon>Teleostei</taxon>
        <taxon>Neoteleostei</taxon>
        <taxon>Acanthomorphata</taxon>
        <taxon>Gobiaria</taxon>
        <taxon>Gobiiformes</taxon>
        <taxon>Gobioidei</taxon>
        <taxon>Gobiidae</taxon>
        <taxon>Oxudercinae</taxon>
        <taxon>Periophthalmus</taxon>
    </lineage>
</organism>
<dbReference type="InterPro" id="IPR034629">
    <property type="entry name" value="PTCD2"/>
</dbReference>
<evidence type="ECO:0000313" key="3">
    <source>
        <dbReference type="Proteomes" id="UP000261520"/>
    </source>
</evidence>
<dbReference type="GO" id="GO:0003723">
    <property type="term" value="F:RNA binding"/>
    <property type="evidence" value="ECO:0007669"/>
    <property type="project" value="TreeGrafter"/>
</dbReference>
<protein>
    <submittedName>
        <fullName evidence="2">Uncharacterized protein</fullName>
    </submittedName>
</protein>
<dbReference type="GO" id="GO:0005739">
    <property type="term" value="C:mitochondrion"/>
    <property type="evidence" value="ECO:0007669"/>
    <property type="project" value="InterPro"/>
</dbReference>
<reference evidence="2" key="2">
    <citation type="submission" date="2025-09" db="UniProtKB">
        <authorList>
            <consortium name="Ensembl"/>
        </authorList>
    </citation>
    <scope>IDENTIFICATION</scope>
</reference>
<evidence type="ECO:0000313" key="2">
    <source>
        <dbReference type="Ensembl" id="ENSPMGP00000005786.1"/>
    </source>
</evidence>
<keyword evidence="1" id="KW-0472">Membrane</keyword>
<dbReference type="GO" id="GO:0050684">
    <property type="term" value="P:regulation of mRNA processing"/>
    <property type="evidence" value="ECO:0007669"/>
    <property type="project" value="InterPro"/>
</dbReference>
<name>A0A3B3ZN33_9GOBI</name>
<dbReference type="Proteomes" id="UP000261520">
    <property type="component" value="Unplaced"/>
</dbReference>
<keyword evidence="1" id="KW-1133">Transmembrane helix</keyword>
<evidence type="ECO:0000256" key="1">
    <source>
        <dbReference type="SAM" id="Phobius"/>
    </source>
</evidence>
<feature type="transmembrane region" description="Helical" evidence="1">
    <location>
        <begin position="12"/>
        <end position="32"/>
    </location>
</feature>
<dbReference type="GO" id="GO:0007005">
    <property type="term" value="P:mitochondrion organization"/>
    <property type="evidence" value="ECO:0007669"/>
    <property type="project" value="TreeGrafter"/>
</dbReference>
<accession>A0A3B3ZN33</accession>
<sequence>NLATFENANLKSLAALYIQTCVDFVYLCIFVARRHLLTEDVIKLQEFQQKKLAVAHLITRSEGNFIELFNKKLQRSELILQDELKLLLHLCQSPDDMVVARDAIYRTINRTGALGNYLCPCLCPALNQTVSYRLNKT</sequence>
<keyword evidence="1" id="KW-0812">Transmembrane</keyword>
<keyword evidence="3" id="KW-1185">Reference proteome</keyword>